<evidence type="ECO:0000313" key="2">
    <source>
        <dbReference type="Proteomes" id="UP001374599"/>
    </source>
</evidence>
<proteinExistence type="predicted"/>
<dbReference type="Proteomes" id="UP001374599">
    <property type="component" value="Unassembled WGS sequence"/>
</dbReference>
<evidence type="ECO:0000313" key="1">
    <source>
        <dbReference type="EMBL" id="GMQ62953.1"/>
    </source>
</evidence>
<sequence>MNREIKWVIAYVIHLIPITLLIILSVFHLDTSLFIYVILFAWTFAGVIITGKFDTGTFEVTAGNVKIFENRLK</sequence>
<keyword evidence="2" id="KW-1185">Reference proteome</keyword>
<reference evidence="1" key="1">
    <citation type="submission" date="2023-09" db="EMBL/GenBank/DDBJ databases">
        <title>Vallitalea sediminicola and Vallitalea maricola sp. nov., anaerobic bacteria isolated from marine sediment.</title>
        <authorList>
            <person name="Hirano S."/>
            <person name="Maeda A."/>
            <person name="Terahara T."/>
            <person name="Mori K."/>
            <person name="Hamada M."/>
            <person name="Matsumoto R."/>
            <person name="Kobayashi T."/>
        </authorList>
    </citation>
    <scope>NUCLEOTIDE SEQUENCE</scope>
    <source>
        <strain evidence="1">AN17-2</strain>
    </source>
</reference>
<organism evidence="1 2">
    <name type="scientific">Vallitalea maricola</name>
    <dbReference type="NCBI Taxonomy" id="3074433"/>
    <lineage>
        <taxon>Bacteria</taxon>
        <taxon>Bacillati</taxon>
        <taxon>Bacillota</taxon>
        <taxon>Clostridia</taxon>
        <taxon>Lachnospirales</taxon>
        <taxon>Vallitaleaceae</taxon>
        <taxon>Vallitalea</taxon>
    </lineage>
</organism>
<dbReference type="EMBL" id="BTPU01000032">
    <property type="protein sequence ID" value="GMQ62953.1"/>
    <property type="molecule type" value="Genomic_DNA"/>
</dbReference>
<accession>A0ACB5UM14</accession>
<gene>
    <name evidence="1" type="ORF">AN2V17_21850</name>
</gene>
<name>A0ACB5UM14_9FIRM</name>
<protein>
    <submittedName>
        <fullName evidence="1">Uncharacterized protein</fullName>
    </submittedName>
</protein>
<comment type="caution">
    <text evidence="1">The sequence shown here is derived from an EMBL/GenBank/DDBJ whole genome shotgun (WGS) entry which is preliminary data.</text>
</comment>